<dbReference type="EMBL" id="JAFCMP010000522">
    <property type="protein sequence ID" value="KAG5177765.1"/>
    <property type="molecule type" value="Genomic_DNA"/>
</dbReference>
<dbReference type="SUPFAM" id="SSF56112">
    <property type="entry name" value="Protein kinase-like (PK-like)"/>
    <property type="match status" value="1"/>
</dbReference>
<dbReference type="AlphaFoldDB" id="A0A835YM68"/>
<reference evidence="2" key="1">
    <citation type="submission" date="2021-02" db="EMBL/GenBank/DDBJ databases">
        <title>First Annotated Genome of the Yellow-green Alga Tribonema minus.</title>
        <authorList>
            <person name="Mahan K.M."/>
        </authorList>
    </citation>
    <scope>NUCLEOTIDE SEQUENCE</scope>
    <source>
        <strain evidence="2">UTEX B ZZ1240</strain>
    </source>
</reference>
<gene>
    <name evidence="2" type="ORF">JKP88DRAFT_248655</name>
</gene>
<accession>A0A835YM68</accession>
<organism evidence="2 3">
    <name type="scientific">Tribonema minus</name>
    <dbReference type="NCBI Taxonomy" id="303371"/>
    <lineage>
        <taxon>Eukaryota</taxon>
        <taxon>Sar</taxon>
        <taxon>Stramenopiles</taxon>
        <taxon>Ochrophyta</taxon>
        <taxon>PX clade</taxon>
        <taxon>Xanthophyceae</taxon>
        <taxon>Tribonematales</taxon>
        <taxon>Tribonemataceae</taxon>
        <taxon>Tribonema</taxon>
    </lineage>
</organism>
<keyword evidence="1" id="KW-0175">Coiled coil</keyword>
<evidence type="ECO:0000256" key="1">
    <source>
        <dbReference type="SAM" id="Coils"/>
    </source>
</evidence>
<name>A0A835YM68_9STRA</name>
<dbReference type="InterPro" id="IPR011009">
    <property type="entry name" value="Kinase-like_dom_sf"/>
</dbReference>
<keyword evidence="3" id="KW-1185">Reference proteome</keyword>
<proteinExistence type="predicted"/>
<dbReference type="OrthoDB" id="124164at2759"/>
<evidence type="ECO:0000313" key="3">
    <source>
        <dbReference type="Proteomes" id="UP000664859"/>
    </source>
</evidence>
<protein>
    <recommendedName>
        <fullName evidence="4">Protein kinase domain-containing protein</fullName>
    </recommendedName>
</protein>
<evidence type="ECO:0000313" key="2">
    <source>
        <dbReference type="EMBL" id="KAG5177765.1"/>
    </source>
</evidence>
<sequence length="652" mass="70305">MAEAGATTAAAAGGGPPAAALSVIDAQIQKTDDRLDKVDQAIEAIYIARQATPPVVLPKYESKEEQNEALREQKAHKERLLGILKDLTSQRAQAQAQAAVLLQLARAFNQKLCSESVRSDLAARDLYHFKAIQRLTFDQLVSAGFTQGVARTLKTTFPDAGAVQARAGAGGAMAAGVQGAGVAGGGTSAVDADADLTDNFCAKLFLPPEPPPFEALKAIFGAGLCDKEGTRVKLPVQDMVCRGLVRQHASLSEFIEPVSASQAVNLSVHVTAALKCLVKEVTSELSLAGAIDRWLNPISDIICGVKHMSVKRKRDCSEVSITLKTLRPDLFWLVGGTLLFKGEDKTLEEDMLLAEADLLKKMADWDCNYHGKVEYLLCYAAAGTWIRFCALKRGDKSQVYRLGSCNLSTEVGMLQAIGMLILATGIVCAQREHLADTHYVLGAKVERDNGTTITWMDNFVNKRINLETYKNTNAREITNARAKDLGKLYKAAAQCPFLIHALQPPKVIEQTYSVNLCPLGRALSSAPALPESLQAVTRCIVQALDSLHKAGFGHGDLRWPNVIHVHGPAYVLIDLEGAVKLQSTPQRPFPDAWQGGRYLVNSKFTKQSDFGMLADMIGECSTLSADAANFIGALRQGRFASASAALAHPWLA</sequence>
<evidence type="ECO:0008006" key="4">
    <source>
        <dbReference type="Google" id="ProtNLM"/>
    </source>
</evidence>
<feature type="coiled-coil region" evidence="1">
    <location>
        <begin position="60"/>
        <end position="104"/>
    </location>
</feature>
<dbReference type="Proteomes" id="UP000664859">
    <property type="component" value="Unassembled WGS sequence"/>
</dbReference>
<comment type="caution">
    <text evidence="2">The sequence shown here is derived from an EMBL/GenBank/DDBJ whole genome shotgun (WGS) entry which is preliminary data.</text>
</comment>